<gene>
    <name evidence="2" type="ORF">A4A58_27770</name>
</gene>
<organism evidence="2 3">
    <name type="scientific">Tardiphaga robiniae</name>
    <dbReference type="NCBI Taxonomy" id="943830"/>
    <lineage>
        <taxon>Bacteria</taxon>
        <taxon>Pseudomonadati</taxon>
        <taxon>Pseudomonadota</taxon>
        <taxon>Alphaproteobacteria</taxon>
        <taxon>Hyphomicrobiales</taxon>
        <taxon>Nitrobacteraceae</taxon>
        <taxon>Tardiphaga</taxon>
    </lineage>
</organism>
<keyword evidence="1" id="KW-0732">Signal</keyword>
<protein>
    <recommendedName>
        <fullName evidence="4">Homogentisate 1,2-dioxygenase</fullName>
    </recommendedName>
</protein>
<name>A0A163Z2J5_9BRAD</name>
<dbReference type="OrthoDB" id="7376020at2"/>
<accession>A0A163Z2J5</accession>
<dbReference type="RefSeq" id="WP_068733850.1">
    <property type="nucleotide sequence ID" value="NZ_LVYV01000013.1"/>
</dbReference>
<dbReference type="AlphaFoldDB" id="A0A163Z2J5"/>
<feature type="chain" id="PRO_5007848157" description="Homogentisate 1,2-dioxygenase" evidence="1">
    <location>
        <begin position="20"/>
        <end position="165"/>
    </location>
</feature>
<evidence type="ECO:0000256" key="1">
    <source>
        <dbReference type="SAM" id="SignalP"/>
    </source>
</evidence>
<sequence length="165" mass="17470">MVARLIVALTLLGSAPAWAAEPSGCDKFKWPIDKERAALTAQDRLKIASGADLAIPAAATLDLKTPAEAKLPTSPERKPKDGTFAGFTRFQKAPKAGTYTVSLSSYGWVDLVQDGEILKPMEFSGATDCAGIRKTMKYDLAAGPFVIQVSGVTENTISLAVLPSE</sequence>
<evidence type="ECO:0000313" key="2">
    <source>
        <dbReference type="EMBL" id="KZD22848.1"/>
    </source>
</evidence>
<dbReference type="EMBL" id="LVYV01000013">
    <property type="protein sequence ID" value="KZD22848.1"/>
    <property type="molecule type" value="Genomic_DNA"/>
</dbReference>
<feature type="signal peptide" evidence="1">
    <location>
        <begin position="1"/>
        <end position="19"/>
    </location>
</feature>
<reference evidence="2 3" key="1">
    <citation type="submission" date="2016-03" db="EMBL/GenBank/DDBJ databases">
        <title>Microsymbionts genomes from the relict species Vavilovia formosa (Stev.) Fed.</title>
        <authorList>
            <person name="Kopat V."/>
            <person name="Chirak E."/>
            <person name="Kimeklis A."/>
            <person name="Andronov E."/>
        </authorList>
    </citation>
    <scope>NUCLEOTIDE SEQUENCE [LARGE SCALE GENOMIC DNA]</scope>
    <source>
        <strain evidence="2 3">Vaf07</strain>
    </source>
</reference>
<evidence type="ECO:0000313" key="3">
    <source>
        <dbReference type="Proteomes" id="UP000076574"/>
    </source>
</evidence>
<comment type="caution">
    <text evidence="2">The sequence shown here is derived from an EMBL/GenBank/DDBJ whole genome shotgun (WGS) entry which is preliminary data.</text>
</comment>
<dbReference type="Proteomes" id="UP000076574">
    <property type="component" value="Unassembled WGS sequence"/>
</dbReference>
<evidence type="ECO:0008006" key="4">
    <source>
        <dbReference type="Google" id="ProtNLM"/>
    </source>
</evidence>
<keyword evidence="3" id="KW-1185">Reference proteome</keyword>
<proteinExistence type="predicted"/>
<dbReference type="STRING" id="943830.A4A58_27770"/>